<evidence type="ECO:0000313" key="3">
    <source>
        <dbReference type="Proteomes" id="UP000285744"/>
    </source>
</evidence>
<organism evidence="2 3">
    <name type="scientific">Micromonospora globbae</name>
    <dbReference type="NCBI Taxonomy" id="1894969"/>
    <lineage>
        <taxon>Bacteria</taxon>
        <taxon>Bacillati</taxon>
        <taxon>Actinomycetota</taxon>
        <taxon>Actinomycetes</taxon>
        <taxon>Micromonosporales</taxon>
        <taxon>Micromonosporaceae</taxon>
        <taxon>Micromonospora</taxon>
    </lineage>
</organism>
<name>A0A420EVJ2_9ACTN</name>
<reference evidence="2 3" key="1">
    <citation type="journal article" date="2018" name="Int. J. Syst. Evol. Microbiol.">
        <title>Micromonospora globbae sp. nov., an endophytic actinomycete isolated from roots of Globba winitii C. H. Wright.</title>
        <authorList>
            <person name="Kuncharoen N."/>
            <person name="Pittayakhajonwut P."/>
            <person name="Tanasupawat S."/>
        </authorList>
    </citation>
    <scope>NUCLEOTIDE SEQUENCE [LARGE SCALE GENOMIC DNA]</scope>
    <source>
        <strain evidence="2 3">WPS1-2</strain>
    </source>
</reference>
<evidence type="ECO:0000313" key="2">
    <source>
        <dbReference type="EMBL" id="RKF24680.1"/>
    </source>
</evidence>
<dbReference type="Proteomes" id="UP000285744">
    <property type="component" value="Unassembled WGS sequence"/>
</dbReference>
<proteinExistence type="predicted"/>
<protein>
    <submittedName>
        <fullName evidence="2">Uncharacterized protein</fullName>
    </submittedName>
</protein>
<feature type="region of interest" description="Disordered" evidence="1">
    <location>
        <begin position="1"/>
        <end position="20"/>
    </location>
</feature>
<accession>A0A420EVJ2</accession>
<dbReference type="AlphaFoldDB" id="A0A420EVJ2"/>
<feature type="region of interest" description="Disordered" evidence="1">
    <location>
        <begin position="72"/>
        <end position="94"/>
    </location>
</feature>
<dbReference type="EMBL" id="RAQQ01000021">
    <property type="protein sequence ID" value="RKF24680.1"/>
    <property type="molecule type" value="Genomic_DNA"/>
</dbReference>
<gene>
    <name evidence="2" type="ORF">D7I43_25220</name>
</gene>
<comment type="caution">
    <text evidence="2">The sequence shown here is derived from an EMBL/GenBank/DDBJ whole genome shotgun (WGS) entry which is preliminary data.</text>
</comment>
<sequence>MNAAGMVKNQRAQAPQDPAESDFRATARVVLDIHRDDKGFCLGCYVYFRQLKPFPCEYYSWAARVIATYPRTASSAAKTPARDRRPEGPRPARSLRLVQPAAVSACDDTAVIRLK</sequence>
<dbReference type="OrthoDB" id="3391368at2"/>
<dbReference type="RefSeq" id="WP_120331047.1">
    <property type="nucleotide sequence ID" value="NZ_RAQQ01000021.1"/>
</dbReference>
<evidence type="ECO:0000256" key="1">
    <source>
        <dbReference type="SAM" id="MobiDB-lite"/>
    </source>
</evidence>
<feature type="compositionally biased region" description="Basic and acidic residues" evidence="1">
    <location>
        <begin position="80"/>
        <end position="90"/>
    </location>
</feature>